<reference evidence="3 4" key="1">
    <citation type="journal article" date="2019" name="Int. J. Syst. Evol. Microbiol.">
        <title>The Global Catalogue of Microorganisms (GCM) 10K type strain sequencing project: providing services to taxonomists for standard genome sequencing and annotation.</title>
        <authorList>
            <consortium name="The Broad Institute Genomics Platform"/>
            <consortium name="The Broad Institute Genome Sequencing Center for Infectious Disease"/>
            <person name="Wu L."/>
            <person name="Ma J."/>
        </authorList>
    </citation>
    <scope>NUCLEOTIDE SEQUENCE [LARGE SCALE GENOMIC DNA]</scope>
    <source>
        <strain evidence="3 4">JCM 10425</strain>
    </source>
</reference>
<dbReference type="Pfam" id="PF14399">
    <property type="entry name" value="BtrH_N"/>
    <property type="match status" value="1"/>
</dbReference>
<sequence>MIHCETTALGVLLRHEGVELSEPMTFGLGEGLGFVYWDARNLDVPFLGGRTKPLEITRTLTARLGLDLHVQQTRSPRAAWRTVVAGLGSGRPVGLQLDSYHLEYFPIKVHFPGHVAAIHGYDDTHAYLIDTAGEVTTSLDSLAAARPARNLSFTIAGTARPDLGAAIRGAVRRNAQTFLTPPIANVGYRGIATAARRIPRAGGDLSTVAMLMEHGGTGGALFRNLYRDFLAESVTIVDDHRLRRGHELFAAIAPRWTAVAARLADGAVAEAADLLAALAEQEREAMETLAGVDAG</sequence>
<dbReference type="Pfam" id="PF16169">
    <property type="entry name" value="DUF4872"/>
    <property type="match status" value="1"/>
</dbReference>
<organism evidence="3 4">
    <name type="scientific">Cryptosporangium japonicum</name>
    <dbReference type="NCBI Taxonomy" id="80872"/>
    <lineage>
        <taxon>Bacteria</taxon>
        <taxon>Bacillati</taxon>
        <taxon>Actinomycetota</taxon>
        <taxon>Actinomycetes</taxon>
        <taxon>Cryptosporangiales</taxon>
        <taxon>Cryptosporangiaceae</taxon>
        <taxon>Cryptosporangium</taxon>
    </lineage>
</organism>
<dbReference type="InterPro" id="IPR032369">
    <property type="entry name" value="DUF4872"/>
</dbReference>
<dbReference type="EMBL" id="BAAAGX010000007">
    <property type="protein sequence ID" value="GAA0235263.1"/>
    <property type="molecule type" value="Genomic_DNA"/>
</dbReference>
<evidence type="ECO:0000313" key="4">
    <source>
        <dbReference type="Proteomes" id="UP001500967"/>
    </source>
</evidence>
<dbReference type="Proteomes" id="UP001500967">
    <property type="component" value="Unassembled WGS sequence"/>
</dbReference>
<evidence type="ECO:0000313" key="3">
    <source>
        <dbReference type="EMBL" id="GAA0235263.1"/>
    </source>
</evidence>
<feature type="domain" description="Butirosin biosynthesis protein H N-terminal" evidence="1">
    <location>
        <begin position="3"/>
        <end position="131"/>
    </location>
</feature>
<feature type="domain" description="DUF4872" evidence="2">
    <location>
        <begin position="144"/>
        <end position="289"/>
    </location>
</feature>
<dbReference type="RefSeq" id="WP_344648529.1">
    <property type="nucleotide sequence ID" value="NZ_BAAAGX010000007.1"/>
</dbReference>
<gene>
    <name evidence="3" type="ORF">GCM10009539_20730</name>
</gene>
<keyword evidence="4" id="KW-1185">Reference proteome</keyword>
<proteinExistence type="predicted"/>
<evidence type="ECO:0000259" key="2">
    <source>
        <dbReference type="Pfam" id="PF16169"/>
    </source>
</evidence>
<accession>A0ABN0U199</accession>
<protein>
    <submittedName>
        <fullName evidence="3">BtrH N-terminal domain-containing protein</fullName>
    </submittedName>
</protein>
<name>A0ABN0U199_9ACTN</name>
<comment type="caution">
    <text evidence="3">The sequence shown here is derived from an EMBL/GenBank/DDBJ whole genome shotgun (WGS) entry which is preliminary data.</text>
</comment>
<evidence type="ECO:0000259" key="1">
    <source>
        <dbReference type="Pfam" id="PF14399"/>
    </source>
</evidence>
<dbReference type="InterPro" id="IPR026935">
    <property type="entry name" value="BtrH_N"/>
</dbReference>